<protein>
    <submittedName>
        <fullName evidence="1">Uncharacterized protein</fullName>
    </submittedName>
</protein>
<name>A0A0F8VYL8_9ZZZZ</name>
<comment type="caution">
    <text evidence="1">The sequence shown here is derived from an EMBL/GenBank/DDBJ whole genome shotgun (WGS) entry which is preliminary data.</text>
</comment>
<proteinExistence type="predicted"/>
<accession>A0A0F8VYL8</accession>
<organism evidence="1">
    <name type="scientific">marine sediment metagenome</name>
    <dbReference type="NCBI Taxonomy" id="412755"/>
    <lineage>
        <taxon>unclassified sequences</taxon>
        <taxon>metagenomes</taxon>
        <taxon>ecological metagenomes</taxon>
    </lineage>
</organism>
<feature type="non-terminal residue" evidence="1">
    <location>
        <position position="40"/>
    </location>
</feature>
<reference evidence="1" key="1">
    <citation type="journal article" date="2015" name="Nature">
        <title>Complex archaea that bridge the gap between prokaryotes and eukaryotes.</title>
        <authorList>
            <person name="Spang A."/>
            <person name="Saw J.H."/>
            <person name="Jorgensen S.L."/>
            <person name="Zaremba-Niedzwiedzka K."/>
            <person name="Martijn J."/>
            <person name="Lind A.E."/>
            <person name="van Eijk R."/>
            <person name="Schleper C."/>
            <person name="Guy L."/>
            <person name="Ettema T.J."/>
        </authorList>
    </citation>
    <scope>NUCLEOTIDE SEQUENCE</scope>
</reference>
<sequence>MEVLIANLRVCDRAIEWWQDSRQYVAGEREVKLIYWHAER</sequence>
<dbReference type="AlphaFoldDB" id="A0A0F8VYL8"/>
<dbReference type="EMBL" id="LAZR01068535">
    <property type="protein sequence ID" value="KKK49453.1"/>
    <property type="molecule type" value="Genomic_DNA"/>
</dbReference>
<evidence type="ECO:0000313" key="1">
    <source>
        <dbReference type="EMBL" id="KKK49453.1"/>
    </source>
</evidence>
<gene>
    <name evidence="1" type="ORF">LCGC14_3134880</name>
</gene>